<dbReference type="PANTHER" id="PTHR32071">
    <property type="entry name" value="TRANSCRIPTIONAL REGULATORY PROTEIN"/>
    <property type="match status" value="1"/>
</dbReference>
<feature type="domain" description="Sigma-54 factor interaction" evidence="5">
    <location>
        <begin position="126"/>
        <end position="360"/>
    </location>
</feature>
<dbReference type="InterPro" id="IPR027417">
    <property type="entry name" value="P-loop_NTPase"/>
</dbReference>
<dbReference type="InterPro" id="IPR003593">
    <property type="entry name" value="AAA+_ATPase"/>
</dbReference>
<dbReference type="GO" id="GO:0009401">
    <property type="term" value="P:phosphoenolpyruvate-dependent sugar phosphotransferase system"/>
    <property type="evidence" value="ECO:0007669"/>
    <property type="project" value="InterPro"/>
</dbReference>
<dbReference type="GO" id="GO:0006355">
    <property type="term" value="P:regulation of DNA-templated transcription"/>
    <property type="evidence" value="ECO:0007669"/>
    <property type="project" value="InterPro"/>
</dbReference>
<gene>
    <name evidence="8" type="ORF">SAMN04488528_1003151</name>
</gene>
<feature type="domain" description="PRD" evidence="7">
    <location>
        <begin position="483"/>
        <end position="589"/>
    </location>
</feature>
<dbReference type="SMART" id="SM00382">
    <property type="entry name" value="AAA"/>
    <property type="match status" value="1"/>
</dbReference>
<dbReference type="AlphaFoldDB" id="A0A1I0VZF6"/>
<dbReference type="InterPro" id="IPR036634">
    <property type="entry name" value="PRD_sf"/>
</dbReference>
<dbReference type="InterPro" id="IPR004701">
    <property type="entry name" value="PTS_EIIA_man-typ"/>
</dbReference>
<dbReference type="InterPro" id="IPR036662">
    <property type="entry name" value="PTS_EIIA_man-typ_sf"/>
</dbReference>
<dbReference type="SUPFAM" id="SSF53062">
    <property type="entry name" value="PTS system fructose IIA component-like"/>
    <property type="match status" value="1"/>
</dbReference>
<keyword evidence="9" id="KW-1185">Reference proteome</keyword>
<evidence type="ECO:0000259" key="6">
    <source>
        <dbReference type="PROSITE" id="PS51096"/>
    </source>
</evidence>
<sequence length="947" mass="107220">MKKNIIMKGVINIKRIDKIYTYIEEITMDWEKEEVIKNQGLSAIDVSNSLNILRNNVSMELNTLLRQDKIIKIKGRPVLYIPKSVLEKKFNKKFKEGPFEVDSLRELINIDVENKEEKEIDPFEPIIGCKGSLKNQIEQAKAAVLYPPNGLHTLILGPTGVGKTLFANRMYSYAKFSGKFSEESPFVVFNCADYYNNPQLLISQIFGHVKGSFTGAESDKKGLVEKADGGILFLDEIHRLPPEGQEMIFYFMDTGTFNKLGESERNRKANVLIICATTEDPSSSLLKTFVRRIPIVINIPSLDERPIKERFEIIKTLIANEAHRVNKPIKVTVDVVKALIGSVSFGNIGQLKSNIQLVCANGFLNSIKNKEYVEIDFKTLPKSIKDGMLLIGNKRKELEELLNYIDNTVIIKPEGQELIEEDSYEPPFNLYKIIEDKASILKAEGVDDEYINKFIATDINVHIKCFYDKFKFDTKGREKLSRIVDVDILDLAEEIRSLSEERLKRSFSERFLYALSLHISAFLKRVQENNTLKYDSELIGVQKENAKEYKVALEIAELIQKRYNVDIPNVEVIYITLLLSSIDEVVNATGKVGIIVAAHGSSTASSMVSVATKLLGEGNIIAIDMPLEVSPKEVLDNIIKKVEDIDMGKGVMLLVDMGSLSSFEMEIIKRTGVQIRTIDMVSTPVVLEALRKSNLFDMDLESIYSSLKNFKGYGVYDTEEYSNNEKVIVTICSTGEGTAKKLKEIIDDAIKNITDTEIKTIPVGIKNLKSEIERIKLKHNIIATVGVKDPKINAPFISLESLIDGSGEDKIKDVIKQKHIIVKESDTKVITKDLCEDSLKQFLTYLNPYKITGLILSFCKLIEKEFKKEFTNSMTIKIVLHVACALERVLTQDMLVYRGDRECINKELYSIIKKSSLIFKEGLNLELNDDEVYYICDMFTETGVFQE</sequence>
<dbReference type="Pfam" id="PF03610">
    <property type="entry name" value="EIIA-man"/>
    <property type="match status" value="1"/>
</dbReference>
<dbReference type="GO" id="GO:0016020">
    <property type="term" value="C:membrane"/>
    <property type="evidence" value="ECO:0007669"/>
    <property type="project" value="InterPro"/>
</dbReference>
<dbReference type="InterPro" id="IPR025943">
    <property type="entry name" value="Sigma_54_int_dom_ATP-bd_2"/>
</dbReference>
<evidence type="ECO:0000256" key="1">
    <source>
        <dbReference type="ARBA" id="ARBA00022679"/>
    </source>
</evidence>
<evidence type="ECO:0000256" key="4">
    <source>
        <dbReference type="ARBA" id="ARBA00022840"/>
    </source>
</evidence>
<dbReference type="Gene3D" id="3.40.50.300">
    <property type="entry name" value="P-loop containing nucleotide triphosphate hydrolases"/>
    <property type="match status" value="1"/>
</dbReference>
<dbReference type="EMBL" id="FOKI01000003">
    <property type="protein sequence ID" value="SFA81809.1"/>
    <property type="molecule type" value="Genomic_DNA"/>
</dbReference>
<dbReference type="Gene3D" id="3.40.50.510">
    <property type="entry name" value="Phosphotransferase system, mannose-type IIA component"/>
    <property type="match status" value="1"/>
</dbReference>
<organism evidence="8 9">
    <name type="scientific">Clostridium frigidicarnis</name>
    <dbReference type="NCBI Taxonomy" id="84698"/>
    <lineage>
        <taxon>Bacteria</taxon>
        <taxon>Bacillati</taxon>
        <taxon>Bacillota</taxon>
        <taxon>Clostridia</taxon>
        <taxon>Eubacteriales</taxon>
        <taxon>Clostridiaceae</taxon>
        <taxon>Clostridium</taxon>
    </lineage>
</organism>
<proteinExistence type="predicted"/>
<dbReference type="PROSITE" id="PS00676">
    <property type="entry name" value="SIGMA54_INTERACT_2"/>
    <property type="match status" value="1"/>
</dbReference>
<dbReference type="PROSITE" id="PS51372">
    <property type="entry name" value="PRD_2"/>
    <property type="match status" value="2"/>
</dbReference>
<evidence type="ECO:0000256" key="2">
    <source>
        <dbReference type="ARBA" id="ARBA00022741"/>
    </source>
</evidence>
<dbReference type="CDD" id="cd00006">
    <property type="entry name" value="PTS_IIA_man"/>
    <property type="match status" value="1"/>
</dbReference>
<dbReference type="Pfam" id="PF00874">
    <property type="entry name" value="PRD"/>
    <property type="match status" value="2"/>
</dbReference>
<name>A0A1I0VZF6_9CLOT</name>
<dbReference type="SUPFAM" id="SSF52794">
    <property type="entry name" value="PTS system IIB component-like"/>
    <property type="match status" value="1"/>
</dbReference>
<keyword evidence="3" id="KW-0418">Kinase</keyword>
<protein>
    <submittedName>
        <fullName evidence="8">Transcriptional regulatory protein LevR, contains PRD, AAA+ and EIIA domains</fullName>
    </submittedName>
</protein>
<dbReference type="InterPro" id="IPR011608">
    <property type="entry name" value="PRD"/>
</dbReference>
<dbReference type="PROSITE" id="PS50045">
    <property type="entry name" value="SIGMA54_INTERACT_4"/>
    <property type="match status" value="1"/>
</dbReference>
<dbReference type="Pfam" id="PF00158">
    <property type="entry name" value="Sigma54_activat"/>
    <property type="match status" value="1"/>
</dbReference>
<dbReference type="PROSITE" id="PS51096">
    <property type="entry name" value="PTS_EIIA_TYPE_4"/>
    <property type="match status" value="1"/>
</dbReference>
<dbReference type="CDD" id="cd00009">
    <property type="entry name" value="AAA"/>
    <property type="match status" value="1"/>
</dbReference>
<accession>A0A1I0VZF6</accession>
<dbReference type="GO" id="GO:0005524">
    <property type="term" value="F:ATP binding"/>
    <property type="evidence" value="ECO:0007669"/>
    <property type="project" value="UniProtKB-KW"/>
</dbReference>
<keyword evidence="1" id="KW-0808">Transferase</keyword>
<evidence type="ECO:0000313" key="9">
    <source>
        <dbReference type="Proteomes" id="UP000198619"/>
    </source>
</evidence>
<evidence type="ECO:0000313" key="8">
    <source>
        <dbReference type="EMBL" id="SFA81809.1"/>
    </source>
</evidence>
<dbReference type="Proteomes" id="UP000198619">
    <property type="component" value="Unassembled WGS sequence"/>
</dbReference>
<dbReference type="GO" id="GO:0008982">
    <property type="term" value="F:protein-N(PI)-phosphohistidine-sugar phosphotransferase activity"/>
    <property type="evidence" value="ECO:0007669"/>
    <property type="project" value="InterPro"/>
</dbReference>
<dbReference type="SUPFAM" id="SSF52540">
    <property type="entry name" value="P-loop containing nucleoside triphosphate hydrolases"/>
    <property type="match status" value="1"/>
</dbReference>
<dbReference type="InterPro" id="IPR002078">
    <property type="entry name" value="Sigma_54_int"/>
</dbReference>
<dbReference type="InterPro" id="IPR033887">
    <property type="entry name" value="PTS_IIA_man"/>
</dbReference>
<evidence type="ECO:0000259" key="7">
    <source>
        <dbReference type="PROSITE" id="PS51372"/>
    </source>
</evidence>
<keyword evidence="2" id="KW-0547">Nucleotide-binding</keyword>
<dbReference type="Gene3D" id="1.10.1790.10">
    <property type="entry name" value="PRD domain"/>
    <property type="match status" value="2"/>
</dbReference>
<evidence type="ECO:0000256" key="3">
    <source>
        <dbReference type="ARBA" id="ARBA00022777"/>
    </source>
</evidence>
<feature type="domain" description="PTS EIIA type-4" evidence="6">
    <location>
        <begin position="591"/>
        <end position="715"/>
    </location>
</feature>
<dbReference type="GO" id="GO:0016301">
    <property type="term" value="F:kinase activity"/>
    <property type="evidence" value="ECO:0007669"/>
    <property type="project" value="UniProtKB-KW"/>
</dbReference>
<keyword evidence="4" id="KW-0067">ATP-binding</keyword>
<reference evidence="8 9" key="1">
    <citation type="submission" date="2016-10" db="EMBL/GenBank/DDBJ databases">
        <authorList>
            <person name="de Groot N.N."/>
        </authorList>
    </citation>
    <scope>NUCLEOTIDE SEQUENCE [LARGE SCALE GENOMIC DNA]</scope>
    <source>
        <strain evidence="8 9">DSM 12271</strain>
    </source>
</reference>
<dbReference type="STRING" id="84698.SAMN04488528_1003151"/>
<dbReference type="SUPFAM" id="SSF63520">
    <property type="entry name" value="PTS-regulatory domain, PRD"/>
    <property type="match status" value="2"/>
</dbReference>
<dbReference type="InterPro" id="IPR036095">
    <property type="entry name" value="PTS_EIIB-like_sf"/>
</dbReference>
<feature type="domain" description="PRD" evidence="7">
    <location>
        <begin position="846"/>
        <end position="947"/>
    </location>
</feature>
<dbReference type="PANTHER" id="PTHR32071:SF90">
    <property type="entry name" value="TRANSCRIPTIONAL REGULATORY PROTEIN LEVR"/>
    <property type="match status" value="1"/>
</dbReference>
<evidence type="ECO:0000259" key="5">
    <source>
        <dbReference type="PROSITE" id="PS50045"/>
    </source>
</evidence>